<evidence type="ECO:0000313" key="2">
    <source>
        <dbReference type="EMBL" id="KAK6333969.1"/>
    </source>
</evidence>
<evidence type="ECO:0000313" key="3">
    <source>
        <dbReference type="Proteomes" id="UP001375240"/>
    </source>
</evidence>
<feature type="compositionally biased region" description="Pro residues" evidence="1">
    <location>
        <begin position="236"/>
        <end position="250"/>
    </location>
</feature>
<comment type="caution">
    <text evidence="2">The sequence shown here is derived from an EMBL/GenBank/DDBJ whole genome shotgun (WGS) entry which is preliminary data.</text>
</comment>
<feature type="compositionally biased region" description="Polar residues" evidence="1">
    <location>
        <begin position="63"/>
        <end position="73"/>
    </location>
</feature>
<feature type="compositionally biased region" description="Pro residues" evidence="1">
    <location>
        <begin position="14"/>
        <end position="24"/>
    </location>
</feature>
<reference evidence="2 3" key="1">
    <citation type="submission" date="2019-10" db="EMBL/GenBank/DDBJ databases">
        <authorList>
            <person name="Palmer J.M."/>
        </authorList>
    </citation>
    <scope>NUCLEOTIDE SEQUENCE [LARGE SCALE GENOMIC DNA]</scope>
    <source>
        <strain evidence="2 3">TWF696</strain>
    </source>
</reference>
<accession>A0AAV9U2U5</accession>
<proteinExistence type="predicted"/>
<feature type="compositionally biased region" description="Low complexity" evidence="1">
    <location>
        <begin position="25"/>
        <end position="43"/>
    </location>
</feature>
<feature type="region of interest" description="Disordered" evidence="1">
    <location>
        <begin position="107"/>
        <end position="131"/>
    </location>
</feature>
<protein>
    <submittedName>
        <fullName evidence="2">Uncharacterized protein</fullName>
    </submittedName>
</protein>
<evidence type="ECO:0000256" key="1">
    <source>
        <dbReference type="SAM" id="MobiDB-lite"/>
    </source>
</evidence>
<keyword evidence="3" id="KW-1185">Reference proteome</keyword>
<name>A0AAV9U2U5_9PEZI</name>
<dbReference type="EMBL" id="JAVHNQ010000013">
    <property type="protein sequence ID" value="KAK6333969.1"/>
    <property type="molecule type" value="Genomic_DNA"/>
</dbReference>
<feature type="region of interest" description="Disordered" evidence="1">
    <location>
        <begin position="226"/>
        <end position="250"/>
    </location>
</feature>
<dbReference type="Proteomes" id="UP001375240">
    <property type="component" value="Unassembled WGS sequence"/>
</dbReference>
<dbReference type="AlphaFoldDB" id="A0AAV9U2U5"/>
<organism evidence="2 3">
    <name type="scientific">Orbilia brochopaga</name>
    <dbReference type="NCBI Taxonomy" id="3140254"/>
    <lineage>
        <taxon>Eukaryota</taxon>
        <taxon>Fungi</taxon>
        <taxon>Dikarya</taxon>
        <taxon>Ascomycota</taxon>
        <taxon>Pezizomycotina</taxon>
        <taxon>Orbiliomycetes</taxon>
        <taxon>Orbiliales</taxon>
        <taxon>Orbiliaceae</taxon>
        <taxon>Orbilia</taxon>
    </lineage>
</organism>
<feature type="region of interest" description="Disordered" evidence="1">
    <location>
        <begin position="1"/>
        <end position="93"/>
    </location>
</feature>
<gene>
    <name evidence="2" type="ORF">TWF696_002480</name>
</gene>
<sequence length="373" mass="41265">MDSSGTRSERSPSPDTPSPHPPYSPLSTASDSSTSTLSSSDPTEGMAPYNLSRYASYPRRATPSKSLSSSVANTEETPAPPPKKTTISPQSAKRLQEIAAAALALMPEDDDDGGHTPLAPDWGIGPGTGTYDARPAIMNLSTASSVSSFKTAPEKNPDKVLMNAKLKKRASNSGMSIPNTALVLHSDPDDCYPTDSYAPSSMVINLPEPVTVKTAYKTRIATVKSTMPSLTTSGPPNTPQEQQPPPPQKPPTMFLFVIQASRTNRQLNQCEYVIRYKSSRGNPNFPNCIARESVFLFDALCKHKAIVDRLRLWHRQNLFKPKDMRVDSHEYYMSYHERLQLRDWNWPGYISKEWSRCLIWDDDDFPPDEEAGI</sequence>